<dbReference type="EMBL" id="JADINC010000037">
    <property type="protein sequence ID" value="MBO8425314.1"/>
    <property type="molecule type" value="Genomic_DNA"/>
</dbReference>
<feature type="binding site" evidence="7">
    <location>
        <position position="216"/>
    </location>
    <ligand>
        <name>substrate</name>
    </ligand>
</feature>
<evidence type="ECO:0000313" key="9">
    <source>
        <dbReference type="EMBL" id="MBO8425314.1"/>
    </source>
</evidence>
<keyword evidence="4 7" id="KW-0819">tRNA processing</keyword>
<dbReference type="GO" id="GO:0008479">
    <property type="term" value="F:tRNA-guanosine(34) queuine transglycosylase activity"/>
    <property type="evidence" value="ECO:0007669"/>
    <property type="project" value="UniProtKB-UniRule"/>
</dbReference>
<feature type="active site" description="Proton acceptor" evidence="7">
    <location>
        <position position="91"/>
    </location>
</feature>
<dbReference type="InterPro" id="IPR036511">
    <property type="entry name" value="TGT-like_sf"/>
</dbReference>
<feature type="domain" description="tRNA-guanine(15) transglycosylase-like" evidence="8">
    <location>
        <begin position="13"/>
        <end position="367"/>
    </location>
</feature>
<comment type="pathway">
    <text evidence="1 7">tRNA modification; tRNA-queuosine biosynthesis.</text>
</comment>
<feature type="region of interest" description="RNA binding; important for wobble base 34 recognition" evidence="7">
    <location>
        <begin position="271"/>
        <end position="275"/>
    </location>
</feature>
<keyword evidence="3 7" id="KW-0808">Transferase</keyword>
<dbReference type="NCBIfam" id="TIGR00430">
    <property type="entry name" value="Q_tRNA_tgt"/>
    <property type="match status" value="1"/>
</dbReference>
<dbReference type="NCBIfam" id="TIGR00449">
    <property type="entry name" value="tgt_general"/>
    <property type="match status" value="1"/>
</dbReference>
<reference evidence="9" key="2">
    <citation type="journal article" date="2021" name="PeerJ">
        <title>Extensive microbial diversity within the chicken gut microbiome revealed by metagenomics and culture.</title>
        <authorList>
            <person name="Gilroy R."/>
            <person name="Ravi A."/>
            <person name="Getino M."/>
            <person name="Pursley I."/>
            <person name="Horton D.L."/>
            <person name="Alikhan N.F."/>
            <person name="Baker D."/>
            <person name="Gharbi K."/>
            <person name="Hall N."/>
            <person name="Watson M."/>
            <person name="Adriaenssens E.M."/>
            <person name="Foster-Nyarko E."/>
            <person name="Jarju S."/>
            <person name="Secka A."/>
            <person name="Antonio M."/>
            <person name="Oren A."/>
            <person name="Chaudhuri R.R."/>
            <person name="La Ragione R."/>
            <person name="Hildebrand F."/>
            <person name="Pallen M.J."/>
        </authorList>
    </citation>
    <scope>NUCLEOTIDE SEQUENCE</scope>
    <source>
        <strain evidence="9">8207</strain>
    </source>
</reference>
<keyword evidence="7" id="KW-0862">Zinc</keyword>
<feature type="binding site" evidence="7">
    <location>
        <begin position="91"/>
        <end position="95"/>
    </location>
    <ligand>
        <name>substrate</name>
    </ligand>
</feature>
<comment type="function">
    <text evidence="7">Catalyzes the base-exchange of a guanine (G) residue with the queuine precursor 7-aminomethyl-7-deazaguanine (PreQ1) at position 34 (anticodon wobble position) in tRNAs with GU(N) anticodons (tRNA-Asp, -Asn, -His and -Tyr). Catalysis occurs through a double-displacement mechanism. The nucleophile active site attacks the C1' of nucleotide 34 to detach the guanine base from the RNA, forming a covalent enzyme-RNA intermediate. The proton acceptor active site deprotonates the incoming PreQ1, allowing a nucleophilic attack on the C1' of the ribose to form the product. After dissociation, two additional enzymatic reactions on the tRNA convert PreQ1 to queuine (Q), resulting in the hypermodified nucleoside queuosine (7-(((4,5-cis-dihydroxy-2-cyclopenten-1-yl)amino)methyl)-7-deazaguanosine).</text>
</comment>
<gene>
    <name evidence="7 9" type="primary">tgt</name>
    <name evidence="9" type="ORF">IAC69_02425</name>
</gene>
<dbReference type="FunFam" id="3.20.20.105:FF:000001">
    <property type="entry name" value="Queuine tRNA-ribosyltransferase"/>
    <property type="match status" value="1"/>
</dbReference>
<evidence type="ECO:0000256" key="2">
    <source>
        <dbReference type="ARBA" id="ARBA00022676"/>
    </source>
</evidence>
<protein>
    <recommendedName>
        <fullName evidence="7">Queuine tRNA-ribosyltransferase</fullName>
        <ecNumber evidence="7">2.4.2.29</ecNumber>
    </recommendedName>
    <alternativeName>
        <fullName evidence="7">Guanine insertion enzyme</fullName>
    </alternativeName>
    <alternativeName>
        <fullName evidence="7">tRNA-guanine transglycosylase</fullName>
    </alternativeName>
</protein>
<feature type="active site" description="Nucleophile" evidence="7">
    <location>
        <position position="266"/>
    </location>
</feature>
<feature type="binding site" evidence="7">
    <location>
        <position position="309"/>
    </location>
    <ligand>
        <name>Zn(2+)</name>
        <dbReference type="ChEBI" id="CHEBI:29105"/>
    </ligand>
</feature>
<feature type="binding site" evidence="7">
    <location>
        <position position="334"/>
    </location>
    <ligand>
        <name>Zn(2+)</name>
        <dbReference type="ChEBI" id="CHEBI:29105"/>
    </ligand>
</feature>
<evidence type="ECO:0000256" key="3">
    <source>
        <dbReference type="ARBA" id="ARBA00022679"/>
    </source>
</evidence>
<dbReference type="AlphaFoldDB" id="A0A9D9GUR5"/>
<comment type="similarity">
    <text evidence="7">Belongs to the queuine tRNA-ribosyltransferase family.</text>
</comment>
<dbReference type="PANTHER" id="PTHR46499:SF1">
    <property type="entry name" value="QUEUINE TRNA-RIBOSYLTRANSFERASE"/>
    <property type="match status" value="1"/>
</dbReference>
<dbReference type="HAMAP" id="MF_00168">
    <property type="entry name" value="Q_tRNA_Tgt"/>
    <property type="match status" value="1"/>
</dbReference>
<proteinExistence type="inferred from homology"/>
<evidence type="ECO:0000256" key="7">
    <source>
        <dbReference type="HAMAP-Rule" id="MF_00168"/>
    </source>
</evidence>
<feature type="binding site" evidence="7">
    <location>
        <position position="146"/>
    </location>
    <ligand>
        <name>substrate</name>
    </ligand>
</feature>
<dbReference type="Proteomes" id="UP000823630">
    <property type="component" value="Unassembled WGS sequence"/>
</dbReference>
<evidence type="ECO:0000256" key="6">
    <source>
        <dbReference type="ARBA" id="ARBA00050112"/>
    </source>
</evidence>
<dbReference type="Gene3D" id="3.20.20.105">
    <property type="entry name" value="Queuine tRNA-ribosyltransferase-like"/>
    <property type="match status" value="1"/>
</dbReference>
<comment type="subunit">
    <text evidence="7">Homodimer. Within each dimer, one monomer is responsible for RNA recognition and catalysis, while the other monomer binds to the replacement base PreQ1.</text>
</comment>
<evidence type="ECO:0000313" key="10">
    <source>
        <dbReference type="Proteomes" id="UP000823630"/>
    </source>
</evidence>
<reference evidence="9" key="1">
    <citation type="submission" date="2020-10" db="EMBL/GenBank/DDBJ databases">
        <authorList>
            <person name="Gilroy R."/>
        </authorList>
    </citation>
    <scope>NUCLEOTIDE SEQUENCE</scope>
    <source>
        <strain evidence="9">8207</strain>
    </source>
</reference>
<dbReference type="GO" id="GO:0046872">
    <property type="term" value="F:metal ion binding"/>
    <property type="evidence" value="ECO:0007669"/>
    <property type="project" value="UniProtKB-KW"/>
</dbReference>
<dbReference type="SUPFAM" id="SSF51713">
    <property type="entry name" value="tRNA-guanine transglycosylase"/>
    <property type="match status" value="1"/>
</dbReference>
<feature type="binding site" evidence="7">
    <location>
        <position position="304"/>
    </location>
    <ligand>
        <name>Zn(2+)</name>
        <dbReference type="ChEBI" id="CHEBI:29105"/>
    </ligand>
</feature>
<evidence type="ECO:0000259" key="8">
    <source>
        <dbReference type="Pfam" id="PF01702"/>
    </source>
</evidence>
<dbReference type="PANTHER" id="PTHR46499">
    <property type="entry name" value="QUEUINE TRNA-RIBOSYLTRANSFERASE"/>
    <property type="match status" value="1"/>
</dbReference>
<comment type="caution">
    <text evidence="9">The sequence shown here is derived from an EMBL/GenBank/DDBJ whole genome shotgun (WGS) entry which is preliminary data.</text>
</comment>
<accession>A0A9D9GUR5</accession>
<organism evidence="9 10">
    <name type="scientific">Candidatus Enterousia avistercoris</name>
    <dbReference type="NCBI Taxonomy" id="2840788"/>
    <lineage>
        <taxon>Bacteria</taxon>
        <taxon>Pseudomonadati</taxon>
        <taxon>Pseudomonadota</taxon>
        <taxon>Alphaproteobacteria</taxon>
        <taxon>Candidatus Enterousia</taxon>
    </lineage>
</organism>
<comment type="cofactor">
    <cofactor evidence="7">
        <name>Zn(2+)</name>
        <dbReference type="ChEBI" id="CHEBI:29105"/>
    </cofactor>
    <text evidence="7">Binds 1 zinc ion per subunit.</text>
</comment>
<dbReference type="InterPro" id="IPR002616">
    <property type="entry name" value="tRNA_ribo_trans-like"/>
</dbReference>
<feature type="region of interest" description="RNA binding" evidence="7">
    <location>
        <begin position="247"/>
        <end position="253"/>
    </location>
</feature>
<evidence type="ECO:0000256" key="1">
    <source>
        <dbReference type="ARBA" id="ARBA00004691"/>
    </source>
</evidence>
<dbReference type="GO" id="GO:0005829">
    <property type="term" value="C:cytosol"/>
    <property type="evidence" value="ECO:0007669"/>
    <property type="project" value="TreeGrafter"/>
</dbReference>
<evidence type="ECO:0000256" key="4">
    <source>
        <dbReference type="ARBA" id="ARBA00022694"/>
    </source>
</evidence>
<sequence length="371" mass="41237">MSLKFTLLATDGNARRGAVETAHGTFQTPAFMAVGTCATVKALTMDMVAATGTQVILGNTYHLMMRPGGDLVEQMGGLHQFSGWHGPILTDSGGFQVMSLSNLVKMREEGVEFTSHIDGGIKHFLRPEDSVHIQHQLDSNITMALDECLHLPAPRERVERNVDMVARWARRSRDAFIDRPGYGIFGIVQGADFADLRKKSAKQLTDIGFDGYAVGGLAVGEPQDVMFDMIATTTPLLPTDKPRYLMGVGTPLDILGAVERGIDMFDCVMPTRAGRTAQAFTRHGTMNMRNARFRDDTAPLDDQCRCPACKLTRAYIHHLVKCNEILGAMLLTQHNLWFYQDLMRDIRKSIEQGCFAQFKAEFIEKYTGEKQ</sequence>
<dbReference type="InterPro" id="IPR050076">
    <property type="entry name" value="ArchSynthase1/Queuine_TRR"/>
</dbReference>
<keyword evidence="2 7" id="KW-0328">Glycosyltransferase</keyword>
<comment type="catalytic activity">
    <reaction evidence="6 7">
        <text>7-aminomethyl-7-carbaguanine + guanosine(34) in tRNA = 7-aminomethyl-7-carbaguanosine(34) in tRNA + guanine</text>
        <dbReference type="Rhea" id="RHEA:24104"/>
        <dbReference type="Rhea" id="RHEA-COMP:10341"/>
        <dbReference type="Rhea" id="RHEA-COMP:10342"/>
        <dbReference type="ChEBI" id="CHEBI:16235"/>
        <dbReference type="ChEBI" id="CHEBI:58703"/>
        <dbReference type="ChEBI" id="CHEBI:74269"/>
        <dbReference type="ChEBI" id="CHEBI:82833"/>
        <dbReference type="EC" id="2.4.2.29"/>
    </reaction>
</comment>
<dbReference type="InterPro" id="IPR004803">
    <property type="entry name" value="TGT"/>
</dbReference>
<keyword evidence="7" id="KW-0479">Metal-binding</keyword>
<evidence type="ECO:0000256" key="5">
    <source>
        <dbReference type="ARBA" id="ARBA00022785"/>
    </source>
</evidence>
<dbReference type="GO" id="GO:0008616">
    <property type="term" value="P:tRNA queuosine(34) biosynthetic process"/>
    <property type="evidence" value="ECO:0007669"/>
    <property type="project" value="UniProtKB-UniRule"/>
</dbReference>
<feature type="binding site" evidence="7">
    <location>
        <position position="306"/>
    </location>
    <ligand>
        <name>Zn(2+)</name>
        <dbReference type="ChEBI" id="CHEBI:29105"/>
    </ligand>
</feature>
<dbReference type="Pfam" id="PF01702">
    <property type="entry name" value="TGT"/>
    <property type="match status" value="1"/>
</dbReference>
<dbReference type="EC" id="2.4.2.29" evidence="7"/>
<name>A0A9D9GUR5_9PROT</name>
<keyword evidence="5 7" id="KW-0671">Queuosine biosynthesis</keyword>
<feature type="binding site" evidence="7">
    <location>
        <position position="189"/>
    </location>
    <ligand>
        <name>substrate</name>
    </ligand>
</feature>